<dbReference type="InterPro" id="IPR028347">
    <property type="entry name" value="START_dom_prot"/>
</dbReference>
<dbReference type="CDD" id="cd08876">
    <property type="entry name" value="START_1"/>
    <property type="match status" value="1"/>
</dbReference>
<dbReference type="Pfam" id="PF01852">
    <property type="entry name" value="START"/>
    <property type="match status" value="1"/>
</dbReference>
<dbReference type="GO" id="GO:0008289">
    <property type="term" value="F:lipid binding"/>
    <property type="evidence" value="ECO:0007669"/>
    <property type="project" value="InterPro"/>
</dbReference>
<dbReference type="PANTHER" id="PTHR19308:SF14">
    <property type="entry name" value="START DOMAIN-CONTAINING PROTEIN"/>
    <property type="match status" value="1"/>
</dbReference>
<feature type="signal peptide" evidence="1">
    <location>
        <begin position="1"/>
        <end position="17"/>
    </location>
</feature>
<feature type="domain" description="START" evidence="2">
    <location>
        <begin position="18"/>
        <end position="200"/>
    </location>
</feature>
<keyword evidence="1" id="KW-0732">Signal</keyword>
<reference evidence="3 4" key="1">
    <citation type="submission" date="2013-09" db="EMBL/GenBank/DDBJ databases">
        <title>Whole genome shotgun sequence of Vibrio proteolyticus NBRC 13287.</title>
        <authorList>
            <person name="Isaki S."/>
            <person name="Hosoyama A."/>
            <person name="Numata M."/>
            <person name="Hashimoto M."/>
            <person name="Hosoyama Y."/>
            <person name="Tsuchikane K."/>
            <person name="Noguchi M."/>
            <person name="Hirakata S."/>
            <person name="Ichikawa N."/>
            <person name="Ohji S."/>
            <person name="Yamazoe A."/>
            <person name="Fujita N."/>
        </authorList>
    </citation>
    <scope>NUCLEOTIDE SEQUENCE [LARGE SCALE GENOMIC DNA]</scope>
    <source>
        <strain evidence="3 4">NBRC 13287</strain>
    </source>
</reference>
<dbReference type="EMBL" id="BATJ01000019">
    <property type="protein sequence ID" value="GAD68734.1"/>
    <property type="molecule type" value="Genomic_DNA"/>
</dbReference>
<dbReference type="PIRSF" id="PIRSF039033">
    <property type="entry name" value="START_dom"/>
    <property type="match status" value="1"/>
</dbReference>
<dbReference type="eggNOG" id="ENOG5032SB6">
    <property type="taxonomic scope" value="Bacteria"/>
</dbReference>
<proteinExistence type="predicted"/>
<dbReference type="InterPro" id="IPR023393">
    <property type="entry name" value="START-like_dom_sf"/>
</dbReference>
<evidence type="ECO:0000313" key="3">
    <source>
        <dbReference type="EMBL" id="GAD68734.1"/>
    </source>
</evidence>
<organism evidence="3 4">
    <name type="scientific">Vibrio proteolyticus NBRC 13287</name>
    <dbReference type="NCBI Taxonomy" id="1219065"/>
    <lineage>
        <taxon>Bacteria</taxon>
        <taxon>Pseudomonadati</taxon>
        <taxon>Pseudomonadota</taxon>
        <taxon>Gammaproteobacteria</taxon>
        <taxon>Vibrionales</taxon>
        <taxon>Vibrionaceae</taxon>
        <taxon>Vibrio</taxon>
    </lineage>
</organism>
<accession>U3BGC9</accession>
<sequence>MRLMVLLAALVSTYSYSANEKTWTFIKTEQGITIDKRDHQDGLIEIRAQMLFPTRYSAFLLLLEDSDNIPNWIDNASHSRVLQQISSNENIVYTQFAAPWPAKDRDMVTYSRYQFVDGAFELLIKDASDYLPQNPDYIRITAVRARWVLEKLTNGQTHIEYTAFANPGGALPDWLANQLSVDSALATFIGLKRELPDYQVLNHPNIDEQALRLTSEIAGENER</sequence>
<keyword evidence="4" id="KW-1185">Reference proteome</keyword>
<dbReference type="STRING" id="1219065.VPR01S_19_00160"/>
<dbReference type="GO" id="GO:0005737">
    <property type="term" value="C:cytoplasm"/>
    <property type="evidence" value="ECO:0007669"/>
    <property type="project" value="UniProtKB-ARBA"/>
</dbReference>
<dbReference type="InterPro" id="IPR051213">
    <property type="entry name" value="START_lipid_transfer"/>
</dbReference>
<dbReference type="InterPro" id="IPR002913">
    <property type="entry name" value="START_lipid-bd_dom"/>
</dbReference>
<evidence type="ECO:0000256" key="1">
    <source>
        <dbReference type="SAM" id="SignalP"/>
    </source>
</evidence>
<dbReference type="AlphaFoldDB" id="U3BGC9"/>
<dbReference type="Gene3D" id="3.30.530.20">
    <property type="match status" value="1"/>
</dbReference>
<comment type="caution">
    <text evidence="3">The sequence shown here is derived from an EMBL/GenBank/DDBJ whole genome shotgun (WGS) entry which is preliminary data.</text>
</comment>
<gene>
    <name evidence="3" type="ORF">VPR01S_19_00160</name>
</gene>
<evidence type="ECO:0000313" key="4">
    <source>
        <dbReference type="Proteomes" id="UP000016570"/>
    </source>
</evidence>
<dbReference type="PANTHER" id="PTHR19308">
    <property type="entry name" value="PHOSPHATIDYLCHOLINE TRANSFER PROTEIN"/>
    <property type="match status" value="1"/>
</dbReference>
<dbReference type="PROSITE" id="PS50848">
    <property type="entry name" value="START"/>
    <property type="match status" value="1"/>
</dbReference>
<protein>
    <recommendedName>
        <fullName evidence="2">START domain-containing protein</fullName>
    </recommendedName>
</protein>
<dbReference type="RefSeq" id="WP_021706702.1">
    <property type="nucleotide sequence ID" value="NZ_BATJ01000019.1"/>
</dbReference>
<dbReference type="Proteomes" id="UP000016570">
    <property type="component" value="Unassembled WGS sequence"/>
</dbReference>
<feature type="chain" id="PRO_5004638861" description="START domain-containing protein" evidence="1">
    <location>
        <begin position="18"/>
        <end position="223"/>
    </location>
</feature>
<name>U3BGC9_VIBPR</name>
<dbReference type="SUPFAM" id="SSF55961">
    <property type="entry name" value="Bet v1-like"/>
    <property type="match status" value="1"/>
</dbReference>
<evidence type="ECO:0000259" key="2">
    <source>
        <dbReference type="PROSITE" id="PS50848"/>
    </source>
</evidence>